<protein>
    <submittedName>
        <fullName evidence="2">MOSC domain-containing protein</fullName>
    </submittedName>
</protein>
<comment type="caution">
    <text evidence="2">The sequence shown here is derived from an EMBL/GenBank/DDBJ whole genome shotgun (WGS) entry which is preliminary data.</text>
</comment>
<dbReference type="PROSITE" id="PS51340">
    <property type="entry name" value="MOSC"/>
    <property type="match status" value="1"/>
</dbReference>
<evidence type="ECO:0000259" key="1">
    <source>
        <dbReference type="PROSITE" id="PS51340"/>
    </source>
</evidence>
<dbReference type="GO" id="GO:0030151">
    <property type="term" value="F:molybdenum ion binding"/>
    <property type="evidence" value="ECO:0007669"/>
    <property type="project" value="InterPro"/>
</dbReference>
<evidence type="ECO:0000313" key="3">
    <source>
        <dbReference type="Proteomes" id="UP000264036"/>
    </source>
</evidence>
<dbReference type="SUPFAM" id="SSF141673">
    <property type="entry name" value="MOSC N-terminal domain-like"/>
    <property type="match status" value="1"/>
</dbReference>
<dbReference type="SUPFAM" id="SSF50800">
    <property type="entry name" value="PK beta-barrel domain-like"/>
    <property type="match status" value="1"/>
</dbReference>
<dbReference type="InterPro" id="IPR011037">
    <property type="entry name" value="Pyrv_Knase-like_insert_dom_sf"/>
</dbReference>
<dbReference type="GO" id="GO:0003824">
    <property type="term" value="F:catalytic activity"/>
    <property type="evidence" value="ECO:0007669"/>
    <property type="project" value="InterPro"/>
</dbReference>
<accession>A0A356LJK8</accession>
<reference evidence="2 3" key="1">
    <citation type="journal article" date="2018" name="Nat. Biotechnol.">
        <title>A standardized bacterial taxonomy based on genome phylogeny substantially revises the tree of life.</title>
        <authorList>
            <person name="Parks D.H."/>
            <person name="Chuvochina M."/>
            <person name="Waite D.W."/>
            <person name="Rinke C."/>
            <person name="Skarshewski A."/>
            <person name="Chaumeil P.A."/>
            <person name="Hugenholtz P."/>
        </authorList>
    </citation>
    <scope>NUCLEOTIDE SEQUENCE [LARGE SCALE GENOMIC DNA]</scope>
    <source>
        <strain evidence="2">UBA10707</strain>
    </source>
</reference>
<feature type="domain" description="MOSC" evidence="1">
    <location>
        <begin position="123"/>
        <end position="288"/>
    </location>
</feature>
<dbReference type="Pfam" id="PF03473">
    <property type="entry name" value="MOSC"/>
    <property type="match status" value="1"/>
</dbReference>
<dbReference type="PANTHER" id="PTHR14237:SF19">
    <property type="entry name" value="MITOCHONDRIAL AMIDOXIME REDUCING COMPONENT 1"/>
    <property type="match status" value="1"/>
</dbReference>
<dbReference type="Pfam" id="PF03476">
    <property type="entry name" value="MOSC_N"/>
    <property type="match status" value="1"/>
</dbReference>
<dbReference type="PANTHER" id="PTHR14237">
    <property type="entry name" value="MOLYBDOPTERIN COFACTOR SULFURASE MOSC"/>
    <property type="match status" value="1"/>
</dbReference>
<evidence type="ECO:0000313" key="2">
    <source>
        <dbReference type="EMBL" id="HBP31200.1"/>
    </source>
</evidence>
<dbReference type="InterPro" id="IPR005303">
    <property type="entry name" value="MOCOS_middle"/>
</dbReference>
<dbReference type="AlphaFoldDB" id="A0A356LJK8"/>
<dbReference type="EMBL" id="DOEK01000035">
    <property type="protein sequence ID" value="HBP31200.1"/>
    <property type="molecule type" value="Genomic_DNA"/>
</dbReference>
<gene>
    <name evidence="2" type="ORF">DD666_17550</name>
</gene>
<dbReference type="GO" id="GO:0030170">
    <property type="term" value="F:pyridoxal phosphate binding"/>
    <property type="evidence" value="ECO:0007669"/>
    <property type="project" value="InterPro"/>
</dbReference>
<sequence length="291" mass="31740">MAVTISGLYVYPIKSCAGIALDRAQISAAGVQWDRQFILVDAAGAMLTQRTVPRMVLIQPALDLALNQLLLQAPGASTLTISLLAPQADDKAIAVRVWGGQPQGMSVSAQADQWFSKVLGQPCRLLRLHPESQRRVLPDFPESWQQRHRDWKPLNAQDQTFGFADGFPFLFASTASLDALNATLAGKQQAPVHMIRFRPNIVLDGLPEYEEDYVFGLAAGKLNFAFVKPCTRCTIPNVDPASAAIADEPGITLMQTRSADLGVLFGVNAVLTDKISDVLHIGQQVQPEYDF</sequence>
<proteinExistence type="predicted"/>
<dbReference type="InterPro" id="IPR005302">
    <property type="entry name" value="MoCF_Sase_C"/>
</dbReference>
<dbReference type="Proteomes" id="UP000264036">
    <property type="component" value="Unassembled WGS sequence"/>
</dbReference>
<organism evidence="2 3">
    <name type="scientific">Advenella kashmirensis</name>
    <dbReference type="NCBI Taxonomy" id="310575"/>
    <lineage>
        <taxon>Bacteria</taxon>
        <taxon>Pseudomonadati</taxon>
        <taxon>Pseudomonadota</taxon>
        <taxon>Betaproteobacteria</taxon>
        <taxon>Burkholderiales</taxon>
        <taxon>Alcaligenaceae</taxon>
    </lineage>
</organism>
<name>A0A356LJK8_9BURK</name>